<sequence length="154" mass="17636">MSEVPEPVTLNERLTLDMKAAMKNKEKDRLTVIRRLRSSVKNEEIELRRPLNEDEALSVVVKEYKQQQDSLAEFQQAGREDLVEKVQMEIAILKDYLPAPLSEDELRKMVQEAVEQIGATSKADMKKVMTLLMPQVKGRADGKTVNRLVQESLQ</sequence>
<dbReference type="GO" id="GO:0016884">
    <property type="term" value="F:carbon-nitrogen ligase activity, with glutamine as amido-N-donor"/>
    <property type="evidence" value="ECO:0007669"/>
    <property type="project" value="InterPro"/>
</dbReference>
<evidence type="ECO:0000313" key="1">
    <source>
        <dbReference type="EMBL" id="SFS82200.1"/>
    </source>
</evidence>
<reference evidence="2" key="1">
    <citation type="submission" date="2016-10" db="EMBL/GenBank/DDBJ databases">
        <authorList>
            <person name="Varghese N."/>
            <person name="Submissions S."/>
        </authorList>
    </citation>
    <scope>NUCLEOTIDE SEQUENCE [LARGE SCALE GENOMIC DNA]</scope>
    <source>
        <strain evidence="2">DSM 45789</strain>
    </source>
</reference>
<dbReference type="Proteomes" id="UP000198660">
    <property type="component" value="Unassembled WGS sequence"/>
</dbReference>
<name>A0A1I6SZC9_9BACL</name>
<proteinExistence type="predicted"/>
<evidence type="ECO:0000313" key="2">
    <source>
        <dbReference type="Proteomes" id="UP000198660"/>
    </source>
</evidence>
<dbReference type="InterPro" id="IPR003789">
    <property type="entry name" value="Asn/Gln_tRNA_amidoTrase-B-like"/>
</dbReference>
<dbReference type="PANTHER" id="PTHR28055">
    <property type="entry name" value="ALTERED INHERITANCE OF MITOCHONDRIA PROTEIN 41, MITOCHONDRIAL"/>
    <property type="match status" value="1"/>
</dbReference>
<protein>
    <recommendedName>
        <fullName evidence="3">GatB/YqeY domain-containing protein</fullName>
    </recommendedName>
</protein>
<dbReference type="Pfam" id="PF09424">
    <property type="entry name" value="YqeY"/>
    <property type="match status" value="1"/>
</dbReference>
<dbReference type="InterPro" id="IPR019004">
    <property type="entry name" value="YqeY/Aim41"/>
</dbReference>
<dbReference type="Gene3D" id="1.10.10.410">
    <property type="match status" value="1"/>
</dbReference>
<dbReference type="InterPro" id="IPR023168">
    <property type="entry name" value="GatB_Yqey_C_2"/>
</dbReference>
<organism evidence="1 2">
    <name type="scientific">Marininema halotolerans</name>
    <dbReference type="NCBI Taxonomy" id="1155944"/>
    <lineage>
        <taxon>Bacteria</taxon>
        <taxon>Bacillati</taxon>
        <taxon>Bacillota</taxon>
        <taxon>Bacilli</taxon>
        <taxon>Bacillales</taxon>
        <taxon>Thermoactinomycetaceae</taxon>
        <taxon>Marininema</taxon>
    </lineage>
</organism>
<accession>A0A1I6SZC9</accession>
<dbReference type="PANTHER" id="PTHR28055:SF1">
    <property type="entry name" value="ALTERED INHERITANCE OF MITOCHONDRIA PROTEIN 41, MITOCHONDRIAL"/>
    <property type="match status" value="1"/>
</dbReference>
<dbReference type="SUPFAM" id="SSF89095">
    <property type="entry name" value="GatB/YqeY motif"/>
    <property type="match status" value="1"/>
</dbReference>
<dbReference type="AlphaFoldDB" id="A0A1I6SZC9"/>
<dbReference type="Gene3D" id="1.10.1510.10">
    <property type="entry name" value="Uncharacterised protein YqeY/AIM41 PF09424, N-terminal domain"/>
    <property type="match status" value="1"/>
</dbReference>
<keyword evidence="2" id="KW-1185">Reference proteome</keyword>
<dbReference type="EMBL" id="FPAA01000008">
    <property type="protein sequence ID" value="SFS82200.1"/>
    <property type="molecule type" value="Genomic_DNA"/>
</dbReference>
<dbReference type="InterPro" id="IPR042184">
    <property type="entry name" value="YqeY/Aim41_N"/>
</dbReference>
<evidence type="ECO:0008006" key="3">
    <source>
        <dbReference type="Google" id="ProtNLM"/>
    </source>
</evidence>
<gene>
    <name evidence="1" type="ORF">SAMN05444972_108144</name>
</gene>